<dbReference type="HOGENOM" id="CLU_010866_0_0_1"/>
<dbReference type="Proteomes" id="UP000053263">
    <property type="component" value="Unassembled WGS sequence"/>
</dbReference>
<name>A0A0C9SXP0_PLICR</name>
<accession>A0A0C9SXP0</accession>
<dbReference type="OrthoDB" id="3251015at2759"/>
<keyword evidence="2" id="KW-1185">Reference proteome</keyword>
<gene>
    <name evidence="1" type="ORF">PLICRDRAFT_117547</name>
</gene>
<reference evidence="1 2" key="1">
    <citation type="submission" date="2014-06" db="EMBL/GenBank/DDBJ databases">
        <title>Evolutionary Origins and Diversification of the Mycorrhizal Mutualists.</title>
        <authorList>
            <consortium name="DOE Joint Genome Institute"/>
            <consortium name="Mycorrhizal Genomics Consortium"/>
            <person name="Kohler A."/>
            <person name="Kuo A."/>
            <person name="Nagy L.G."/>
            <person name="Floudas D."/>
            <person name="Copeland A."/>
            <person name="Barry K.W."/>
            <person name="Cichocki N."/>
            <person name="Veneault-Fourrey C."/>
            <person name="LaButti K."/>
            <person name="Lindquist E.A."/>
            <person name="Lipzen A."/>
            <person name="Lundell T."/>
            <person name="Morin E."/>
            <person name="Murat C."/>
            <person name="Riley R."/>
            <person name="Ohm R."/>
            <person name="Sun H."/>
            <person name="Tunlid A."/>
            <person name="Henrissat B."/>
            <person name="Grigoriev I.V."/>
            <person name="Hibbett D.S."/>
            <person name="Martin F."/>
        </authorList>
    </citation>
    <scope>NUCLEOTIDE SEQUENCE [LARGE SCALE GENOMIC DNA]</scope>
    <source>
        <strain evidence="1 2">FD-325 SS-3</strain>
    </source>
</reference>
<evidence type="ECO:0000313" key="1">
    <source>
        <dbReference type="EMBL" id="KII84505.1"/>
    </source>
</evidence>
<protein>
    <submittedName>
        <fullName evidence="1">Uncharacterized protein</fullName>
    </submittedName>
</protein>
<evidence type="ECO:0000313" key="2">
    <source>
        <dbReference type="Proteomes" id="UP000053263"/>
    </source>
</evidence>
<organism evidence="1 2">
    <name type="scientific">Plicaturopsis crispa FD-325 SS-3</name>
    <dbReference type="NCBI Taxonomy" id="944288"/>
    <lineage>
        <taxon>Eukaryota</taxon>
        <taxon>Fungi</taxon>
        <taxon>Dikarya</taxon>
        <taxon>Basidiomycota</taxon>
        <taxon>Agaricomycotina</taxon>
        <taxon>Agaricomycetes</taxon>
        <taxon>Agaricomycetidae</taxon>
        <taxon>Amylocorticiales</taxon>
        <taxon>Amylocorticiaceae</taxon>
        <taxon>Plicatura</taxon>
        <taxon>Plicaturopsis crispa</taxon>
    </lineage>
</organism>
<proteinExistence type="predicted"/>
<sequence>MTWLNFLLVPYTAKHAIIPQTQVATQKGVQTRDVMGYLAGIKCYAERHKQPVYALQRDQMKGFDYLSPDGFYDAIRAYGLPASIIELDKAAQSNTVCTPRTAFGPAQSIIVDGLTKQGGAMSPVKATLTTSLGHRYLDDLAMSDPGTLVMRSHNAEKGVTHQPSDRVCVRATMVEATDDSYLFATTLPTLQKFCLEMERFHAYVVDDPGTRFQGLQDFIRKFVFPKFAVRTPITLMAKITQQNIISRCRALLSIQPIKQSDAATLDRQIAAKVHALSGFPYAPNTAILTLPISMHGIGFPSVARINAGICIEGIARDLNHHIPAYRDMARLTLADWTCSINGCVFPLDGTGLNRDFSHYHKRLPAAWIVAQKLMSSLSPKLSLRLTDASHIYRGEVSLAHACNILSEIRRLPVPNGHALRSLSTKGVQHLKDVGSWTVICKLPPSSRNCNKRLWASDGSMQPASSGIGDKKSITAAVTGAKTLTLKVVGRNASIMHGELMGLIAGLILSNTEDESSCLFSDHLNSVRFVEDVRSSIDQESRMRNMNGRGHSQDTDIASLLNNDADHFAVSSQRAISTTPIAPIPTFTMDEFTFYRENDGWIESNIRAFIDYFLARAASENLAIGHRQRMATWLYDPRPPPLYPYTRATAAYSALVQLYARSGQLATAEGLKQKGQGSDDGCRYGCNAIEDPYHIFVECRRFEALRREATEGVEKRTKARILDKGLEEARFASLLAAAKLLFSDSVDIWPLQYSAYYLGHVPPLDGHVPPDAFDDRLTRERFLHNVHADWHLAAVRLASRIFGTVQREMAKRAGFEEGRGGKYRRR</sequence>
<dbReference type="EMBL" id="KN832570">
    <property type="protein sequence ID" value="KII84505.1"/>
    <property type="molecule type" value="Genomic_DNA"/>
</dbReference>
<dbReference type="AlphaFoldDB" id="A0A0C9SXP0"/>